<proteinExistence type="inferred from homology"/>
<dbReference type="PANTHER" id="PTHR43101:SF1">
    <property type="entry name" value="BETA-FRUCTOSIDASE"/>
    <property type="match status" value="1"/>
</dbReference>
<dbReference type="AlphaFoldDB" id="A0A6B3NRN1"/>
<evidence type="ECO:0000256" key="3">
    <source>
        <dbReference type="ARBA" id="ARBA00022801"/>
    </source>
</evidence>
<feature type="domain" description="Glycosyl hydrolase family 32 N-terminal" evidence="5">
    <location>
        <begin position="24"/>
        <end position="294"/>
    </location>
</feature>
<dbReference type="InterPro" id="IPR001362">
    <property type="entry name" value="Glyco_hydro_32"/>
</dbReference>
<dbReference type="InterPro" id="IPR023296">
    <property type="entry name" value="Glyco_hydro_beta-prop_sf"/>
</dbReference>
<accession>A0A6B3NRN1</accession>
<comment type="similarity">
    <text evidence="1">Belongs to the glycosyl hydrolase 32 family.</text>
</comment>
<dbReference type="SMART" id="SM00640">
    <property type="entry name" value="Glyco_32"/>
    <property type="match status" value="1"/>
</dbReference>
<evidence type="ECO:0000259" key="5">
    <source>
        <dbReference type="Pfam" id="PF00251"/>
    </source>
</evidence>
<dbReference type="InterPro" id="IPR013148">
    <property type="entry name" value="Glyco_hydro_32_N"/>
</dbReference>
<evidence type="ECO:0000256" key="2">
    <source>
        <dbReference type="ARBA" id="ARBA00012758"/>
    </source>
</evidence>
<comment type="caution">
    <text evidence="6">The sequence shown here is derived from an EMBL/GenBank/DDBJ whole genome shotgun (WGS) entry which is preliminary data.</text>
</comment>
<evidence type="ECO:0000256" key="4">
    <source>
        <dbReference type="ARBA" id="ARBA00023295"/>
    </source>
</evidence>
<dbReference type="PANTHER" id="PTHR43101">
    <property type="entry name" value="BETA-FRUCTOSIDASE"/>
    <property type="match status" value="1"/>
</dbReference>
<dbReference type="GO" id="GO:0004564">
    <property type="term" value="F:beta-fructofuranosidase activity"/>
    <property type="evidence" value="ECO:0007669"/>
    <property type="project" value="UniProtKB-EC"/>
</dbReference>
<dbReference type="EC" id="3.2.1.26" evidence="2"/>
<sequence length="325" mass="37795">MFPHPTLRLPDKWLWDFWPAQDGSDYHLFYLQAPRALRDPHLRHWNVSIGHAVSKDLLHWETLPDVLKPGYANRTFGGRHEYTTWTGSVIQHEGLWYLFYTCSYKEEKGLIQRISLATSSDLIHWEKHPRNPLFGADHRYYEQLDLNMWHDEAWRDPWVFKHPETGEFHALITARANKGPARTRGVIGHATSKNLIDWEVLPPLTKPMTFATMECTQLVKLQERYYLLFSVPPREFTGSNLTGTFYMVADNPLGPFSPPQVLWADPVGQLYAGKLLKGPEERWYFMAWRNLAQDGTFHGDVCEALPVTVDEEGNLLVYPPDMLYT</sequence>
<name>A0A6B3NRN1_9CYAN</name>
<dbReference type="EMBL" id="JAAHFQ010001090">
    <property type="protein sequence ID" value="NER32151.1"/>
    <property type="molecule type" value="Genomic_DNA"/>
</dbReference>
<evidence type="ECO:0000313" key="6">
    <source>
        <dbReference type="EMBL" id="NER32151.1"/>
    </source>
</evidence>
<dbReference type="Gene3D" id="2.115.10.20">
    <property type="entry name" value="Glycosyl hydrolase domain, family 43"/>
    <property type="match status" value="1"/>
</dbReference>
<dbReference type="SUPFAM" id="SSF75005">
    <property type="entry name" value="Arabinanase/levansucrase/invertase"/>
    <property type="match status" value="1"/>
</dbReference>
<dbReference type="Pfam" id="PF00251">
    <property type="entry name" value="Glyco_hydro_32N"/>
    <property type="match status" value="1"/>
</dbReference>
<dbReference type="InterPro" id="IPR051214">
    <property type="entry name" value="GH32_Enzymes"/>
</dbReference>
<evidence type="ECO:0000256" key="1">
    <source>
        <dbReference type="ARBA" id="ARBA00009902"/>
    </source>
</evidence>
<protein>
    <recommendedName>
        <fullName evidence="2">beta-fructofuranosidase</fullName>
        <ecNumber evidence="2">3.2.1.26</ecNumber>
    </recommendedName>
</protein>
<keyword evidence="3 6" id="KW-0378">Hydrolase</keyword>
<keyword evidence="4" id="KW-0326">Glycosidase</keyword>
<dbReference type="CDD" id="cd18609">
    <property type="entry name" value="GH32-like"/>
    <property type="match status" value="1"/>
</dbReference>
<reference evidence="6" key="1">
    <citation type="submission" date="2019-11" db="EMBL/GenBank/DDBJ databases">
        <title>Genomic insights into an expanded diversity of filamentous marine cyanobacteria reveals the extraordinary biosynthetic potential of Moorea and Okeania.</title>
        <authorList>
            <person name="Ferreira Leao T."/>
            <person name="Wang M."/>
            <person name="Moss N."/>
            <person name="Da Silva R."/>
            <person name="Sanders J."/>
            <person name="Nurk S."/>
            <person name="Gurevich A."/>
            <person name="Humphrey G."/>
            <person name="Reher R."/>
            <person name="Zhu Q."/>
            <person name="Belda-Ferre P."/>
            <person name="Glukhov E."/>
            <person name="Rex R."/>
            <person name="Dorrestein P.C."/>
            <person name="Knight R."/>
            <person name="Pevzner P."/>
            <person name="Gerwick W.H."/>
            <person name="Gerwick L."/>
        </authorList>
    </citation>
    <scope>NUCLEOTIDE SEQUENCE</scope>
    <source>
        <strain evidence="6">SIO1C4</strain>
    </source>
</reference>
<gene>
    <name evidence="6" type="ORF">F6J89_32260</name>
</gene>
<dbReference type="GO" id="GO:0005975">
    <property type="term" value="P:carbohydrate metabolic process"/>
    <property type="evidence" value="ECO:0007669"/>
    <property type="project" value="InterPro"/>
</dbReference>
<organism evidence="6">
    <name type="scientific">Symploca sp. SIO1C4</name>
    <dbReference type="NCBI Taxonomy" id="2607765"/>
    <lineage>
        <taxon>Bacteria</taxon>
        <taxon>Bacillati</taxon>
        <taxon>Cyanobacteriota</taxon>
        <taxon>Cyanophyceae</taxon>
        <taxon>Coleofasciculales</taxon>
        <taxon>Coleofasciculaceae</taxon>
        <taxon>Symploca</taxon>
    </lineage>
</organism>